<dbReference type="EMBL" id="JAPDRN010000014">
    <property type="protein sequence ID" value="KAJ9640594.1"/>
    <property type="molecule type" value="Genomic_DNA"/>
</dbReference>
<dbReference type="PRINTS" id="PR00111">
    <property type="entry name" value="ABHYDROLASE"/>
</dbReference>
<dbReference type="PANTHER" id="PTHR43798">
    <property type="entry name" value="MONOACYLGLYCEROL LIPASE"/>
    <property type="match status" value="1"/>
</dbReference>
<keyword evidence="3" id="KW-1185">Reference proteome</keyword>
<sequence>MESTLCAHEIGEGVPIVIIHGWEMNGKVEELDFEPIFDSSKEDFRRIYVDLPGMGATPANGLRDLDDMLVRLTGFIDGRLAPSSRFMLVGSSCGAYLARALAHQYAGRVDGLLLRVPLVEPQDGLRDLDPFRPLVADEGLMSSISDQDKALLGNVLVQTPSYMKCLKSKYEYGYCPAMKAADNEVLDPIRADPSRYKISLALDDDKVVMAAPTLIVSGRQDMTVGYRDSLRLLELYPRSTFVVLDRAGHDLPVEQDGVFQALVRDWLTRVTEWRGSMGHP</sequence>
<accession>A0AA39D0U9</accession>
<organism evidence="2 3">
    <name type="scientific">Knufia peltigerae</name>
    <dbReference type="NCBI Taxonomy" id="1002370"/>
    <lineage>
        <taxon>Eukaryota</taxon>
        <taxon>Fungi</taxon>
        <taxon>Dikarya</taxon>
        <taxon>Ascomycota</taxon>
        <taxon>Pezizomycotina</taxon>
        <taxon>Eurotiomycetes</taxon>
        <taxon>Chaetothyriomycetidae</taxon>
        <taxon>Chaetothyriales</taxon>
        <taxon>Trichomeriaceae</taxon>
        <taxon>Knufia</taxon>
    </lineage>
</organism>
<dbReference type="Gene3D" id="3.40.50.1820">
    <property type="entry name" value="alpha/beta hydrolase"/>
    <property type="match status" value="1"/>
</dbReference>
<evidence type="ECO:0000313" key="2">
    <source>
        <dbReference type="EMBL" id="KAJ9640594.1"/>
    </source>
</evidence>
<dbReference type="InterPro" id="IPR029058">
    <property type="entry name" value="AB_hydrolase_fold"/>
</dbReference>
<name>A0AA39D0U9_9EURO</name>
<dbReference type="SUPFAM" id="SSF53474">
    <property type="entry name" value="alpha/beta-Hydrolases"/>
    <property type="match status" value="1"/>
</dbReference>
<protein>
    <recommendedName>
        <fullName evidence="1">AB hydrolase-1 domain-containing protein</fullName>
    </recommendedName>
</protein>
<reference evidence="2" key="1">
    <citation type="submission" date="2022-10" db="EMBL/GenBank/DDBJ databases">
        <title>Culturing micro-colonial fungi from biological soil crusts in the Mojave desert and describing Neophaeococcomyces mojavensis, and introducing the new genera and species Taxawa tesnikishii.</title>
        <authorList>
            <person name="Kurbessoian T."/>
            <person name="Stajich J.E."/>
        </authorList>
    </citation>
    <scope>NUCLEOTIDE SEQUENCE</scope>
    <source>
        <strain evidence="2">TK_35</strain>
    </source>
</reference>
<evidence type="ECO:0000259" key="1">
    <source>
        <dbReference type="Pfam" id="PF12697"/>
    </source>
</evidence>
<proteinExistence type="predicted"/>
<evidence type="ECO:0000313" key="3">
    <source>
        <dbReference type="Proteomes" id="UP001172681"/>
    </source>
</evidence>
<dbReference type="Pfam" id="PF12697">
    <property type="entry name" value="Abhydrolase_6"/>
    <property type="match status" value="1"/>
</dbReference>
<dbReference type="InterPro" id="IPR000073">
    <property type="entry name" value="AB_hydrolase_1"/>
</dbReference>
<gene>
    <name evidence="2" type="ORF">H2204_003222</name>
</gene>
<comment type="caution">
    <text evidence="2">The sequence shown here is derived from an EMBL/GenBank/DDBJ whole genome shotgun (WGS) entry which is preliminary data.</text>
</comment>
<dbReference type="AlphaFoldDB" id="A0AA39D0U9"/>
<feature type="domain" description="AB hydrolase-1" evidence="1">
    <location>
        <begin position="16"/>
        <end position="255"/>
    </location>
</feature>
<dbReference type="Proteomes" id="UP001172681">
    <property type="component" value="Unassembled WGS sequence"/>
</dbReference>
<dbReference type="PANTHER" id="PTHR43798:SF6">
    <property type="entry name" value="HYDROLASE, PUTATIVE (AFU_ORTHOLOGUE AFUA_4G13070)-RELATED"/>
    <property type="match status" value="1"/>
</dbReference>
<dbReference type="InterPro" id="IPR050266">
    <property type="entry name" value="AB_hydrolase_sf"/>
</dbReference>